<evidence type="ECO:0000313" key="3">
    <source>
        <dbReference type="Proteomes" id="UP000199137"/>
    </source>
</evidence>
<reference evidence="2 3" key="1">
    <citation type="submission" date="2016-10" db="EMBL/GenBank/DDBJ databases">
        <authorList>
            <person name="de Groot N.N."/>
        </authorList>
    </citation>
    <scope>NUCLEOTIDE SEQUENCE [LARGE SCALE GENOMIC DNA]</scope>
    <source>
        <strain evidence="2 3">DSM 44637</strain>
    </source>
</reference>
<dbReference type="InterPro" id="IPR050471">
    <property type="entry name" value="AB_hydrolase"/>
</dbReference>
<dbReference type="Gene3D" id="3.40.50.1820">
    <property type="entry name" value="alpha/beta hydrolase"/>
    <property type="match status" value="1"/>
</dbReference>
<evidence type="ECO:0000259" key="1">
    <source>
        <dbReference type="Pfam" id="PF12697"/>
    </source>
</evidence>
<evidence type="ECO:0000313" key="2">
    <source>
        <dbReference type="EMBL" id="SFO58823.1"/>
    </source>
</evidence>
<dbReference type="InterPro" id="IPR029058">
    <property type="entry name" value="AB_hydrolase_fold"/>
</dbReference>
<dbReference type="OrthoDB" id="63519at2"/>
<gene>
    <name evidence="2" type="ORF">SAMN05421854_102418</name>
</gene>
<dbReference type="AlphaFoldDB" id="A0A1I5IE99"/>
<dbReference type="Proteomes" id="UP000199137">
    <property type="component" value="Unassembled WGS sequence"/>
</dbReference>
<dbReference type="GO" id="GO:0003824">
    <property type="term" value="F:catalytic activity"/>
    <property type="evidence" value="ECO:0007669"/>
    <property type="project" value="UniProtKB-ARBA"/>
</dbReference>
<accession>A0A1I5IE99</accession>
<dbReference type="RefSeq" id="WP_093573006.1">
    <property type="nucleotide sequence ID" value="NZ_FOWC01000002.1"/>
</dbReference>
<dbReference type="SUPFAM" id="SSF53474">
    <property type="entry name" value="alpha/beta-Hydrolases"/>
    <property type="match status" value="1"/>
</dbReference>
<dbReference type="EMBL" id="FOWC01000002">
    <property type="protein sequence ID" value="SFO58823.1"/>
    <property type="molecule type" value="Genomic_DNA"/>
</dbReference>
<name>A0A1I5IE99_9PSEU</name>
<dbReference type="PANTHER" id="PTHR43433">
    <property type="entry name" value="HYDROLASE, ALPHA/BETA FOLD FAMILY PROTEIN"/>
    <property type="match status" value="1"/>
</dbReference>
<feature type="domain" description="AB hydrolase-1" evidence="1">
    <location>
        <begin position="29"/>
        <end position="249"/>
    </location>
</feature>
<proteinExistence type="predicted"/>
<organism evidence="2 3">
    <name type="scientific">Amycolatopsis rubida</name>
    <dbReference type="NCBI Taxonomy" id="112413"/>
    <lineage>
        <taxon>Bacteria</taxon>
        <taxon>Bacillati</taxon>
        <taxon>Actinomycetota</taxon>
        <taxon>Actinomycetes</taxon>
        <taxon>Pseudonocardiales</taxon>
        <taxon>Pseudonocardiaceae</taxon>
        <taxon>Amycolatopsis</taxon>
    </lineage>
</organism>
<dbReference type="Pfam" id="PF12697">
    <property type="entry name" value="Abhydrolase_6"/>
    <property type="match status" value="1"/>
</dbReference>
<sequence>MPTVTSADGTQIAYSRTGSGPALVLVDGALCYRTSTPNDDLAKALSDRFTVYTFDRRGRGESGDTGPYEVEREIEDIAALAKEAGGEISVYGISSGAALVLEAVHRGVPVKKLAVYEPPFVVDSTRKRVPAGYQAKLEAAIAAGKPGGAIKTFMVEGVGLPALMVLMMRLMPAWPRMKRVAHTLAYDAQVMDDNQAGRPLPDRRWSGITAPALILDGGKSPAWMRNGVAAAAAQLPHAAYRTLPGQTHLVKTAALAPVLAEFFATT</sequence>
<dbReference type="STRING" id="112413.SAMN05421854_102418"/>
<dbReference type="InterPro" id="IPR000073">
    <property type="entry name" value="AB_hydrolase_1"/>
</dbReference>
<protein>
    <submittedName>
        <fullName evidence="2">Pimeloyl-ACP methyl ester carboxylesterase</fullName>
    </submittedName>
</protein>
<dbReference type="PANTHER" id="PTHR43433:SF5">
    <property type="entry name" value="AB HYDROLASE-1 DOMAIN-CONTAINING PROTEIN"/>
    <property type="match status" value="1"/>
</dbReference>